<dbReference type="InterPro" id="IPR018357">
    <property type="entry name" value="Hexapep_transf_CS"/>
</dbReference>
<dbReference type="InterPro" id="IPR001451">
    <property type="entry name" value="Hexapep"/>
</dbReference>
<dbReference type="EMBL" id="CZAP01000039">
    <property type="protein sequence ID" value="CUQ27803.1"/>
    <property type="molecule type" value="Genomic_DNA"/>
</dbReference>
<dbReference type="CDD" id="cd03354">
    <property type="entry name" value="LbH_SAT"/>
    <property type="match status" value="1"/>
</dbReference>
<comment type="similarity">
    <text evidence="1">Belongs to the transferase hexapeptide repeat family.</text>
</comment>
<keyword evidence="4 6" id="KW-0012">Acyltransferase</keyword>
<dbReference type="EC" id="2.3.1.79" evidence="6"/>
<dbReference type="Gene3D" id="2.160.10.10">
    <property type="entry name" value="Hexapeptide repeat proteins"/>
    <property type="match status" value="1"/>
</dbReference>
<accession>A0A174UZ80</accession>
<keyword evidence="5" id="KW-0472">Membrane</keyword>
<dbReference type="RefSeq" id="WP_055301349.1">
    <property type="nucleotide sequence ID" value="NZ_CAXSVM010000041.1"/>
</dbReference>
<dbReference type="InterPro" id="IPR011004">
    <property type="entry name" value="Trimer_LpxA-like_sf"/>
</dbReference>
<sequence>MKSIRVFFISVKFIFHYSLYRLYPRKIVTQDVEMWNQRIFQCKRCKLGFLLQYNKEFRSLFYYRYRDKKLWVRVLTLIAPKVANFVIIVDRLGKYPMFYHTFSTIINCKQIGDNCVFRNNTTIGNKAENNDCRPIIGNNVNIGANVVIIGDITIGDDVIIGAGSVVVKDIPNNCIIAGNPARIIKYKM</sequence>
<name>A0A174UZ80_BACT4</name>
<dbReference type="PANTHER" id="PTHR42811">
    <property type="entry name" value="SERINE ACETYLTRANSFERASE"/>
    <property type="match status" value="1"/>
</dbReference>
<keyword evidence="5" id="KW-1133">Transmembrane helix</keyword>
<evidence type="ECO:0000256" key="2">
    <source>
        <dbReference type="ARBA" id="ARBA00022679"/>
    </source>
</evidence>
<feature type="transmembrane region" description="Helical" evidence="5">
    <location>
        <begin position="70"/>
        <end position="89"/>
    </location>
</feature>
<dbReference type="AlphaFoldDB" id="A0A174UZ80"/>
<dbReference type="PROSITE" id="PS00101">
    <property type="entry name" value="HEXAPEP_TRANSFERASES"/>
    <property type="match status" value="1"/>
</dbReference>
<evidence type="ECO:0000256" key="3">
    <source>
        <dbReference type="ARBA" id="ARBA00022737"/>
    </source>
</evidence>
<keyword evidence="3" id="KW-0677">Repeat</keyword>
<dbReference type="Proteomes" id="UP000095576">
    <property type="component" value="Unassembled WGS sequence"/>
</dbReference>
<evidence type="ECO:0000256" key="1">
    <source>
        <dbReference type="ARBA" id="ARBA00007274"/>
    </source>
</evidence>
<organism evidence="6 7">
    <name type="scientific">Bacteroides thetaiotaomicron</name>
    <dbReference type="NCBI Taxonomy" id="818"/>
    <lineage>
        <taxon>Bacteria</taxon>
        <taxon>Pseudomonadati</taxon>
        <taxon>Bacteroidota</taxon>
        <taxon>Bacteroidia</taxon>
        <taxon>Bacteroidales</taxon>
        <taxon>Bacteroidaceae</taxon>
        <taxon>Bacteroides</taxon>
    </lineage>
</organism>
<dbReference type="Pfam" id="PF00132">
    <property type="entry name" value="Hexapep"/>
    <property type="match status" value="1"/>
</dbReference>
<dbReference type="InterPro" id="IPR045304">
    <property type="entry name" value="LbH_SAT"/>
</dbReference>
<keyword evidence="5" id="KW-0812">Transmembrane</keyword>
<protein>
    <submittedName>
        <fullName evidence="6">Serine acetyltransferase</fullName>
        <ecNumber evidence="6">2.3.1.79</ecNumber>
    </submittedName>
</protein>
<keyword evidence="2 6" id="KW-0808">Transferase</keyword>
<proteinExistence type="inferred from homology"/>
<evidence type="ECO:0000256" key="4">
    <source>
        <dbReference type="ARBA" id="ARBA00023315"/>
    </source>
</evidence>
<gene>
    <name evidence="6" type="primary">maa_2</name>
    <name evidence="6" type="ORF">ERS852511_05038</name>
</gene>
<evidence type="ECO:0000256" key="5">
    <source>
        <dbReference type="SAM" id="Phobius"/>
    </source>
</evidence>
<evidence type="ECO:0000313" key="6">
    <source>
        <dbReference type="EMBL" id="CUQ27803.1"/>
    </source>
</evidence>
<evidence type="ECO:0000313" key="7">
    <source>
        <dbReference type="Proteomes" id="UP000095576"/>
    </source>
</evidence>
<dbReference type="SUPFAM" id="SSF51161">
    <property type="entry name" value="Trimeric LpxA-like enzymes"/>
    <property type="match status" value="1"/>
</dbReference>
<dbReference type="GO" id="GO:0008925">
    <property type="term" value="F:maltose O-acetyltransferase activity"/>
    <property type="evidence" value="ECO:0007669"/>
    <property type="project" value="UniProtKB-EC"/>
</dbReference>
<reference evidence="6 7" key="1">
    <citation type="submission" date="2015-09" db="EMBL/GenBank/DDBJ databases">
        <authorList>
            <consortium name="Pathogen Informatics"/>
        </authorList>
    </citation>
    <scope>NUCLEOTIDE SEQUENCE [LARGE SCALE GENOMIC DNA]</scope>
    <source>
        <strain evidence="6 7">2789STDY5834899</strain>
    </source>
</reference>